<reference evidence="1 2" key="1">
    <citation type="submission" date="2024-01" db="EMBL/GenBank/DDBJ databases">
        <title>A draft genome for the cacao thread blight pathogen Marasmiellus scandens.</title>
        <authorList>
            <person name="Baruah I.K."/>
            <person name="Leung J."/>
            <person name="Bukari Y."/>
            <person name="Amoako-Attah I."/>
            <person name="Meinhardt L.W."/>
            <person name="Bailey B.A."/>
            <person name="Cohen S.P."/>
        </authorList>
    </citation>
    <scope>NUCLEOTIDE SEQUENCE [LARGE SCALE GENOMIC DNA]</scope>
    <source>
        <strain evidence="1 2">GH-19</strain>
    </source>
</reference>
<dbReference type="Proteomes" id="UP001498398">
    <property type="component" value="Unassembled WGS sequence"/>
</dbReference>
<keyword evidence="2" id="KW-1185">Reference proteome</keyword>
<proteinExistence type="predicted"/>
<protein>
    <submittedName>
        <fullName evidence="1">Uncharacterized protein</fullName>
    </submittedName>
</protein>
<evidence type="ECO:0000313" key="1">
    <source>
        <dbReference type="EMBL" id="KAK7471985.1"/>
    </source>
</evidence>
<evidence type="ECO:0000313" key="2">
    <source>
        <dbReference type="Proteomes" id="UP001498398"/>
    </source>
</evidence>
<accession>A0ABR1K5P1</accession>
<dbReference type="EMBL" id="JBANRG010000001">
    <property type="protein sequence ID" value="KAK7471985.1"/>
    <property type="molecule type" value="Genomic_DNA"/>
</dbReference>
<name>A0ABR1K5P1_9AGAR</name>
<gene>
    <name evidence="1" type="ORF">VKT23_000093</name>
</gene>
<comment type="caution">
    <text evidence="1">The sequence shown here is derived from an EMBL/GenBank/DDBJ whole genome shotgun (WGS) entry which is preliminary data.</text>
</comment>
<organism evidence="1 2">
    <name type="scientific">Marasmiellus scandens</name>
    <dbReference type="NCBI Taxonomy" id="2682957"/>
    <lineage>
        <taxon>Eukaryota</taxon>
        <taxon>Fungi</taxon>
        <taxon>Dikarya</taxon>
        <taxon>Basidiomycota</taxon>
        <taxon>Agaricomycotina</taxon>
        <taxon>Agaricomycetes</taxon>
        <taxon>Agaricomycetidae</taxon>
        <taxon>Agaricales</taxon>
        <taxon>Marasmiineae</taxon>
        <taxon>Omphalotaceae</taxon>
        <taxon>Marasmiellus</taxon>
    </lineage>
</organism>
<sequence length="90" mass="10004">MRFDRTEHCNLAFAAYLESMTKSYMDWSLGVNAGGNLGKDMLLKDAPEGWLSHTLRIVDMFSCDRLSIYVDPANVLASLVAQGLYPCSPL</sequence>